<reference evidence="1 2" key="1">
    <citation type="submission" date="2021-06" db="EMBL/GenBank/DDBJ databases">
        <title>Genome sequence of Babesia caballi.</title>
        <authorList>
            <person name="Yamagishi J."/>
            <person name="Kidaka T."/>
            <person name="Ochi A."/>
        </authorList>
    </citation>
    <scope>NUCLEOTIDE SEQUENCE [LARGE SCALE GENOMIC DNA]</scope>
    <source>
        <strain evidence="1">USDA-D6B2</strain>
    </source>
</reference>
<dbReference type="RefSeq" id="XP_067717190.1">
    <property type="nucleotide sequence ID" value="XM_067861089.1"/>
</dbReference>
<sequence length="129" mass="14274">MCAWKTATNARPLTLNGNGCCGRDDGHGDDGGDAARHRAVDGFRKRTHRVGNPAKKAALVALEERQRLVASRRHRRVGDACAAVTGAERRHDGHHAREYEPEYASHFNEMSRAHGLDSRGCRVRLVTHD</sequence>
<protein>
    <submittedName>
        <fullName evidence="1">Uncharacterized protein</fullName>
    </submittedName>
</protein>
<dbReference type="Proteomes" id="UP001497744">
    <property type="component" value="Unassembled WGS sequence"/>
</dbReference>
<gene>
    <name evidence="1" type="ORF">BcabD6B2_45560</name>
</gene>
<name>A0AAV4LZ58_BABCB</name>
<dbReference type="EMBL" id="BPLF01000004">
    <property type="protein sequence ID" value="GIX65121.1"/>
    <property type="molecule type" value="Genomic_DNA"/>
</dbReference>
<organism evidence="1 2">
    <name type="scientific">Babesia caballi</name>
    <dbReference type="NCBI Taxonomy" id="5871"/>
    <lineage>
        <taxon>Eukaryota</taxon>
        <taxon>Sar</taxon>
        <taxon>Alveolata</taxon>
        <taxon>Apicomplexa</taxon>
        <taxon>Aconoidasida</taxon>
        <taxon>Piroplasmida</taxon>
        <taxon>Babesiidae</taxon>
        <taxon>Babesia</taxon>
    </lineage>
</organism>
<evidence type="ECO:0000313" key="2">
    <source>
        <dbReference type="Proteomes" id="UP001497744"/>
    </source>
</evidence>
<dbReference type="GeneID" id="94196602"/>
<evidence type="ECO:0000313" key="1">
    <source>
        <dbReference type="EMBL" id="GIX65121.1"/>
    </source>
</evidence>
<proteinExistence type="predicted"/>
<keyword evidence="2" id="KW-1185">Reference proteome</keyword>
<dbReference type="AlphaFoldDB" id="A0AAV4LZ58"/>
<accession>A0AAV4LZ58</accession>
<comment type="caution">
    <text evidence="1">The sequence shown here is derived from an EMBL/GenBank/DDBJ whole genome shotgun (WGS) entry which is preliminary data.</text>
</comment>